<dbReference type="KEGG" id="gaz:Pan241w_30340"/>
<dbReference type="Pfam" id="PF00005">
    <property type="entry name" value="ABC_tran"/>
    <property type="match status" value="2"/>
</dbReference>
<reference evidence="6 7" key="1">
    <citation type="submission" date="2019-02" db="EMBL/GenBank/DDBJ databases">
        <title>Deep-cultivation of Planctomycetes and their phenomic and genomic characterization uncovers novel biology.</title>
        <authorList>
            <person name="Wiegand S."/>
            <person name="Jogler M."/>
            <person name="Boedeker C."/>
            <person name="Pinto D."/>
            <person name="Vollmers J."/>
            <person name="Rivas-Marin E."/>
            <person name="Kohn T."/>
            <person name="Peeters S.H."/>
            <person name="Heuer A."/>
            <person name="Rast P."/>
            <person name="Oberbeckmann S."/>
            <person name="Bunk B."/>
            <person name="Jeske O."/>
            <person name="Meyerdierks A."/>
            <person name="Storesund J.E."/>
            <person name="Kallscheuer N."/>
            <person name="Luecker S."/>
            <person name="Lage O.M."/>
            <person name="Pohl T."/>
            <person name="Merkel B.J."/>
            <person name="Hornburger P."/>
            <person name="Mueller R.-W."/>
            <person name="Bruemmer F."/>
            <person name="Labrenz M."/>
            <person name="Spormann A.M."/>
            <person name="Op den Camp H."/>
            <person name="Overmann J."/>
            <person name="Amann R."/>
            <person name="Jetten M.S.M."/>
            <person name="Mascher T."/>
            <person name="Medema M.H."/>
            <person name="Devos D.P."/>
            <person name="Kaster A.-K."/>
            <person name="Ovreas L."/>
            <person name="Rohde M."/>
            <person name="Galperin M.Y."/>
            <person name="Jogler C."/>
        </authorList>
    </citation>
    <scope>NUCLEOTIDE SEQUENCE [LARGE SCALE GENOMIC DNA]</scope>
    <source>
        <strain evidence="6 7">Pan241w</strain>
    </source>
</reference>
<organism evidence="6 7">
    <name type="scientific">Gimesia alba</name>
    <dbReference type="NCBI Taxonomy" id="2527973"/>
    <lineage>
        <taxon>Bacteria</taxon>
        <taxon>Pseudomonadati</taxon>
        <taxon>Planctomycetota</taxon>
        <taxon>Planctomycetia</taxon>
        <taxon>Planctomycetales</taxon>
        <taxon>Planctomycetaceae</taxon>
        <taxon>Gimesia</taxon>
    </lineage>
</organism>
<evidence type="ECO:0000259" key="5">
    <source>
        <dbReference type="PROSITE" id="PS50893"/>
    </source>
</evidence>
<dbReference type="InterPro" id="IPR027417">
    <property type="entry name" value="P-loop_NTPase"/>
</dbReference>
<dbReference type="Pfam" id="PF08352">
    <property type="entry name" value="oligo_HPY"/>
    <property type="match status" value="2"/>
</dbReference>
<dbReference type="SUPFAM" id="SSF52540">
    <property type="entry name" value="P-loop containing nucleoside triphosphate hydrolases"/>
    <property type="match status" value="2"/>
</dbReference>
<evidence type="ECO:0000256" key="2">
    <source>
        <dbReference type="ARBA" id="ARBA00022448"/>
    </source>
</evidence>
<dbReference type="InterPro" id="IPR013563">
    <property type="entry name" value="Oligopep_ABC_C"/>
</dbReference>
<dbReference type="GO" id="GO:0015833">
    <property type="term" value="P:peptide transport"/>
    <property type="evidence" value="ECO:0007669"/>
    <property type="project" value="InterPro"/>
</dbReference>
<gene>
    <name evidence="6" type="primary">gsiA</name>
    <name evidence="6" type="ORF">Pan241w_30340</name>
</gene>
<dbReference type="PROSITE" id="PS00211">
    <property type="entry name" value="ABC_TRANSPORTER_1"/>
    <property type="match status" value="2"/>
</dbReference>
<dbReference type="InterPro" id="IPR017871">
    <property type="entry name" value="ABC_transporter-like_CS"/>
</dbReference>
<keyword evidence="3" id="KW-0547">Nucleotide-binding</keyword>
<dbReference type="InterPro" id="IPR003439">
    <property type="entry name" value="ABC_transporter-like_ATP-bd"/>
</dbReference>
<name>A0A517RGD6_9PLAN</name>
<proteinExistence type="inferred from homology"/>
<protein>
    <submittedName>
        <fullName evidence="6">Glutathione import ATP-binding protein GsiA</fullName>
        <ecNumber evidence="6">3.6.3.-</ecNumber>
    </submittedName>
</protein>
<dbReference type="InterPro" id="IPR003593">
    <property type="entry name" value="AAA+_ATPase"/>
</dbReference>
<keyword evidence="6" id="KW-0378">Hydrolase</keyword>
<dbReference type="PANTHER" id="PTHR43776">
    <property type="entry name" value="TRANSPORT ATP-BINDING PROTEIN"/>
    <property type="match status" value="1"/>
</dbReference>
<comment type="similarity">
    <text evidence="1">Belongs to the ABC transporter superfamily.</text>
</comment>
<accession>A0A517RGD6</accession>
<evidence type="ECO:0000256" key="1">
    <source>
        <dbReference type="ARBA" id="ARBA00005417"/>
    </source>
</evidence>
<feature type="domain" description="ABC transporter" evidence="5">
    <location>
        <begin position="357"/>
        <end position="597"/>
    </location>
</feature>
<evidence type="ECO:0000313" key="6">
    <source>
        <dbReference type="EMBL" id="QDT42939.1"/>
    </source>
</evidence>
<keyword evidence="4 6" id="KW-0067">ATP-binding</keyword>
<dbReference type="EC" id="3.6.3.-" evidence="6"/>
<dbReference type="SMART" id="SM00382">
    <property type="entry name" value="AAA"/>
    <property type="match status" value="2"/>
</dbReference>
<evidence type="ECO:0000256" key="4">
    <source>
        <dbReference type="ARBA" id="ARBA00022840"/>
    </source>
</evidence>
<dbReference type="RefSeq" id="WP_145216983.1">
    <property type="nucleotide sequence ID" value="NZ_CP036269.1"/>
</dbReference>
<feature type="domain" description="ABC transporter" evidence="5">
    <location>
        <begin position="8"/>
        <end position="259"/>
    </location>
</feature>
<evidence type="ECO:0000313" key="7">
    <source>
        <dbReference type="Proteomes" id="UP000317171"/>
    </source>
</evidence>
<dbReference type="AlphaFoldDB" id="A0A517RGD6"/>
<dbReference type="GO" id="GO:0055085">
    <property type="term" value="P:transmembrane transport"/>
    <property type="evidence" value="ECO:0007669"/>
    <property type="project" value="UniProtKB-ARBA"/>
</dbReference>
<dbReference type="PANTHER" id="PTHR43776:SF7">
    <property type="entry name" value="D,D-DIPEPTIDE TRANSPORT ATP-BINDING PROTEIN DDPF-RELATED"/>
    <property type="match status" value="1"/>
</dbReference>
<sequence>MTDTATLLDINGLKTYFHTGRGLVKAVEDLTVKIEKGKTLGLVGESGSGKSVTSLSIMKLLPETAAKIDAGSISFLGKDLVKLSDPEMRNIRGRDISMIFQEPGTSLNPVFRVGKQVMETIMLHQKVTAAEAKQRTIELFHEVGILDPERRFSSYPHEMSGGQKQRVMIAMALSCNPELLIADEPTTALDVTIQAQILNLLRKLRDERGMSVLFITHDLSVIAEIADDVAVMFRGKLVEYKPVLDIFENPEHPYTKGLLACRPALDTTFKRLPTVSDFMDFEETETGEYLIEEKEFDKSQFNDLTSHGRQRLLHPLSELKTMGYQAADVKALPESQLVKEGEAPILSLDQLQVYYPIKSGILRRTVDHVKAVDGISLNIYRGQTLGLVGESGCGKTTTGKAIVGLAPVTDGKILFEGNDLAHMSRGGRKPFRRKVQIIFQDPYSSLNPRMMVSTIITESMIAHNLGASKQDRRDRAASLLEEVGLPVEYLDRYPHEFSGGQRQRISIARALAVEPEFIICDESVSALDVSVQAQVLNLLKDLQEQYNLTYIFISHDLSVVKFMSDMMAVMNQGKLVELGPSEMIYQNPQQGYTRKLIESIPTDDLMQIKKRVNDRKKQAFKA</sequence>
<dbReference type="GO" id="GO:0005524">
    <property type="term" value="F:ATP binding"/>
    <property type="evidence" value="ECO:0007669"/>
    <property type="project" value="UniProtKB-KW"/>
</dbReference>
<dbReference type="EMBL" id="CP036269">
    <property type="protein sequence ID" value="QDT42939.1"/>
    <property type="molecule type" value="Genomic_DNA"/>
</dbReference>
<evidence type="ECO:0000256" key="3">
    <source>
        <dbReference type="ARBA" id="ARBA00022741"/>
    </source>
</evidence>
<keyword evidence="7" id="KW-1185">Reference proteome</keyword>
<dbReference type="PROSITE" id="PS50893">
    <property type="entry name" value="ABC_TRANSPORTER_2"/>
    <property type="match status" value="2"/>
</dbReference>
<dbReference type="NCBIfam" id="NF008453">
    <property type="entry name" value="PRK11308.1"/>
    <property type="match status" value="2"/>
</dbReference>
<dbReference type="FunFam" id="3.40.50.300:FF:000016">
    <property type="entry name" value="Oligopeptide ABC transporter ATP-binding component"/>
    <property type="match status" value="2"/>
</dbReference>
<dbReference type="Proteomes" id="UP000317171">
    <property type="component" value="Chromosome"/>
</dbReference>
<dbReference type="GO" id="GO:0016887">
    <property type="term" value="F:ATP hydrolysis activity"/>
    <property type="evidence" value="ECO:0007669"/>
    <property type="project" value="InterPro"/>
</dbReference>
<dbReference type="NCBIfam" id="NF007739">
    <property type="entry name" value="PRK10419.1"/>
    <property type="match status" value="2"/>
</dbReference>
<dbReference type="CDD" id="cd03257">
    <property type="entry name" value="ABC_NikE_OppD_transporters"/>
    <property type="match status" value="2"/>
</dbReference>
<dbReference type="Gene3D" id="3.40.50.300">
    <property type="entry name" value="P-loop containing nucleotide triphosphate hydrolases"/>
    <property type="match status" value="2"/>
</dbReference>
<keyword evidence="2" id="KW-0813">Transport</keyword>
<dbReference type="InterPro" id="IPR050319">
    <property type="entry name" value="ABC_transp_ATP-bind"/>
</dbReference>
<dbReference type="OrthoDB" id="9806285at2"/>